<protein>
    <recommendedName>
        <fullName evidence="4">DUF998 domain-containing protein</fullName>
    </recommendedName>
</protein>
<dbReference type="PATRIC" id="fig|55802.8.peg.1650"/>
<dbReference type="GeneID" id="26136910"/>
<evidence type="ECO:0008006" key="4">
    <source>
        <dbReference type="Google" id="ProtNLM"/>
    </source>
</evidence>
<dbReference type="RefSeq" id="WP_200956727.1">
    <property type="nucleotide sequence ID" value="NZ_CP013050.1"/>
</dbReference>
<accession>A0A0S1XCS7</accession>
<keyword evidence="1" id="KW-1133">Transmembrane helix</keyword>
<dbReference type="PANTHER" id="PTHR42241">
    <property type="entry name" value="HYPOTHETICAL MEMBRANE PROTEIN, CONSERVED, DUF998 FAMILY"/>
    <property type="match status" value="1"/>
</dbReference>
<feature type="transmembrane region" description="Helical" evidence="1">
    <location>
        <begin position="133"/>
        <end position="152"/>
    </location>
</feature>
<feature type="transmembrane region" description="Helical" evidence="1">
    <location>
        <begin position="7"/>
        <end position="25"/>
    </location>
</feature>
<feature type="transmembrane region" description="Helical" evidence="1">
    <location>
        <begin position="51"/>
        <end position="72"/>
    </location>
</feature>
<dbReference type="EMBL" id="CP013050">
    <property type="protein sequence ID" value="ALM75583.1"/>
    <property type="molecule type" value="Genomic_DNA"/>
</dbReference>
<keyword evidence="1" id="KW-0812">Transmembrane</keyword>
<proteinExistence type="predicted"/>
<evidence type="ECO:0000256" key="1">
    <source>
        <dbReference type="SAM" id="Phobius"/>
    </source>
</evidence>
<evidence type="ECO:0000313" key="2">
    <source>
        <dbReference type="EMBL" id="ALM75583.1"/>
    </source>
</evidence>
<dbReference type="STRING" id="55802.TBCH5v1_1670"/>
<name>A0A0S1XCS7_THEBA</name>
<evidence type="ECO:0000313" key="3">
    <source>
        <dbReference type="Proteomes" id="UP000066042"/>
    </source>
</evidence>
<sequence length="179" mass="19997">MMRHLKYSGIAGVVVYWLFVAWSIGKNPWFSFWRNALSDLGSPEMAQAPGIYNYGLMVTAVFMLAFSVYLMFSAENKLGTIGGAYISISAIFLALIGVFHAGTRPHGFVSTYFFVQFFLGMLIYGAGSKNRAIRYGSVALFALALLGTFVHWPSVALIETYEIVLIMVFTLMMVFFKED</sequence>
<feature type="transmembrane region" description="Helical" evidence="1">
    <location>
        <begin position="108"/>
        <end position="126"/>
    </location>
</feature>
<feature type="transmembrane region" description="Helical" evidence="1">
    <location>
        <begin position="158"/>
        <end position="176"/>
    </location>
</feature>
<dbReference type="Pfam" id="PF06197">
    <property type="entry name" value="DUF998"/>
    <property type="match status" value="1"/>
</dbReference>
<reference evidence="2 3" key="1">
    <citation type="journal article" date="2016" name="Genome Announc.">
        <title>Complete genome sequence of the hyperthermophilic and piezophilic archaeon Thermococcus barophilus Ch5, capable of growth at the expense of hydrogenogenesis from carbon monoxide and formate.</title>
        <authorList>
            <person name="Oger P."/>
            <person name="Sokolova T.G."/>
            <person name="Kozhevnikova D.A."/>
            <person name="Taranov E.A."/>
            <person name="Vannier P."/>
            <person name="Lee H.S."/>
            <person name="Kwon K.K."/>
            <person name="Kang S.G."/>
            <person name="Lee J.H."/>
            <person name="Bonch-Osmolovskaya E.A."/>
            <person name="Lebedinsky A.V."/>
        </authorList>
    </citation>
    <scope>NUCLEOTIDE SEQUENCE [LARGE SCALE GENOMIC DNA]</scope>
    <source>
        <strain evidence="3">Ch5</strain>
    </source>
</reference>
<dbReference type="Proteomes" id="UP000066042">
    <property type="component" value="Chromosome"/>
</dbReference>
<dbReference type="AlphaFoldDB" id="A0A0S1XCS7"/>
<organism evidence="2 3">
    <name type="scientific">Thermococcus barophilus</name>
    <dbReference type="NCBI Taxonomy" id="55802"/>
    <lineage>
        <taxon>Archaea</taxon>
        <taxon>Methanobacteriati</taxon>
        <taxon>Methanobacteriota</taxon>
        <taxon>Thermococci</taxon>
        <taxon>Thermococcales</taxon>
        <taxon>Thermococcaceae</taxon>
        <taxon>Thermococcus</taxon>
    </lineage>
</organism>
<gene>
    <name evidence="2" type="ORF">TBCH5v1_1670</name>
</gene>
<keyword evidence="1" id="KW-0472">Membrane</keyword>
<dbReference type="InterPro" id="IPR009339">
    <property type="entry name" value="DUF998"/>
</dbReference>
<dbReference type="PANTHER" id="PTHR42241:SF2">
    <property type="entry name" value="HYPOTHETICAL MEMBRANE PROTEIN, CONSERVED, DUF998 FAMILY"/>
    <property type="match status" value="1"/>
</dbReference>
<feature type="transmembrane region" description="Helical" evidence="1">
    <location>
        <begin position="84"/>
        <end position="102"/>
    </location>
</feature>